<sequence length="217" mass="23299" precursor="true">MKRSWNLVAALAFAMANALAFASTNAKLTGDYVEVRTASVFAGACHYNGELTTTGRDAMLAWNVASGSWRGVDLAGVRALAIVSAEDNLANLRAARRSELVIDAATEAQASAMAEALRSKYASTLGQIVSIRRAPIAFKHEGRTYHVSAAHLAKIDVEAMPNDECCKMPHLVWYDPLVPLAHRKVGYTIDAFFAGGSTGDSWLRAGENSAFYGQFAI</sequence>
<reference evidence="2 3" key="1">
    <citation type="submission" date="2013-12" db="EMBL/GenBank/DDBJ databases">
        <authorList>
            <person name="Stott M."/>
        </authorList>
    </citation>
    <scope>NUCLEOTIDE SEQUENCE [LARGE SCALE GENOMIC DNA]</scope>
    <source>
        <strain evidence="2 3">K22</strain>
    </source>
</reference>
<dbReference type="STRING" id="454194.PYK22_00769"/>
<feature type="chain" id="PRO_5002109946" description="DUF1326 domain-containing protein" evidence="1">
    <location>
        <begin position="23"/>
        <end position="217"/>
    </location>
</feature>
<accession>A0A0B6WWV1</accession>
<evidence type="ECO:0000313" key="2">
    <source>
        <dbReference type="EMBL" id="CDM64774.1"/>
    </source>
</evidence>
<protein>
    <recommendedName>
        <fullName evidence="4">DUF1326 domain-containing protein</fullName>
    </recommendedName>
</protein>
<dbReference type="Pfam" id="PF07040">
    <property type="entry name" value="DUF1326"/>
    <property type="match status" value="1"/>
</dbReference>
<dbReference type="OrthoDB" id="124812at2"/>
<dbReference type="AlphaFoldDB" id="A0A0B6WWV1"/>
<dbReference type="InterPro" id="IPR009758">
    <property type="entry name" value="DUF1326"/>
</dbReference>
<name>A0A0B6WWV1_9BACT</name>
<evidence type="ECO:0000313" key="3">
    <source>
        <dbReference type="Proteomes" id="UP000031518"/>
    </source>
</evidence>
<gene>
    <name evidence="2" type="ORF">PYK22_00769</name>
</gene>
<feature type="signal peptide" evidence="1">
    <location>
        <begin position="1"/>
        <end position="22"/>
    </location>
</feature>
<organism evidence="2 3">
    <name type="scientific">Pyrinomonas methylaliphatogenes</name>
    <dbReference type="NCBI Taxonomy" id="454194"/>
    <lineage>
        <taxon>Bacteria</taxon>
        <taxon>Pseudomonadati</taxon>
        <taxon>Acidobacteriota</taxon>
        <taxon>Blastocatellia</taxon>
        <taxon>Blastocatellales</taxon>
        <taxon>Pyrinomonadaceae</taxon>
        <taxon>Pyrinomonas</taxon>
    </lineage>
</organism>
<dbReference type="RefSeq" id="WP_041974652.1">
    <property type="nucleotide sequence ID" value="NZ_CBXV010000003.1"/>
</dbReference>
<dbReference type="Proteomes" id="UP000031518">
    <property type="component" value="Unassembled WGS sequence"/>
</dbReference>
<evidence type="ECO:0000256" key="1">
    <source>
        <dbReference type="SAM" id="SignalP"/>
    </source>
</evidence>
<reference evidence="2 3" key="2">
    <citation type="submission" date="2015-01" db="EMBL/GenBank/DDBJ databases">
        <title>Complete genome sequence of Pyrinomonas methylaliphatogenes type strain K22T.</title>
        <authorList>
            <person name="Lee K.C.Y."/>
            <person name="Power J.F."/>
            <person name="Dunfield P.F."/>
            <person name="Morgan X.C."/>
            <person name="Huttenhower C."/>
            <person name="Stott M.B."/>
        </authorList>
    </citation>
    <scope>NUCLEOTIDE SEQUENCE [LARGE SCALE GENOMIC DNA]</scope>
    <source>
        <strain evidence="2 3">K22</strain>
    </source>
</reference>
<keyword evidence="3" id="KW-1185">Reference proteome</keyword>
<evidence type="ECO:0008006" key="4">
    <source>
        <dbReference type="Google" id="ProtNLM"/>
    </source>
</evidence>
<keyword evidence="1" id="KW-0732">Signal</keyword>
<proteinExistence type="predicted"/>
<dbReference type="EMBL" id="CBXV010000003">
    <property type="protein sequence ID" value="CDM64774.1"/>
    <property type="molecule type" value="Genomic_DNA"/>
</dbReference>